<reference evidence="2 3" key="1">
    <citation type="submission" date="2019-01" db="EMBL/GenBank/DDBJ databases">
        <title>Draft Genome and Complete Hox-Cluster Characterization of the Sterlet Sturgeon (Acipenser ruthenus).</title>
        <authorList>
            <person name="Wei Q."/>
        </authorList>
    </citation>
    <scope>NUCLEOTIDE SEQUENCE [LARGE SCALE GENOMIC DNA]</scope>
    <source>
        <strain evidence="2">WHYD16114868_AA</strain>
        <tissue evidence="2">Blood</tissue>
    </source>
</reference>
<gene>
    <name evidence="2" type="ORF">EOD39_7977</name>
</gene>
<keyword evidence="3" id="KW-1185">Reference proteome</keyword>
<feature type="compositionally biased region" description="Basic and acidic residues" evidence="1">
    <location>
        <begin position="1"/>
        <end position="11"/>
    </location>
</feature>
<dbReference type="EMBL" id="SCEB01000087">
    <property type="protein sequence ID" value="RXN01098.1"/>
    <property type="molecule type" value="Genomic_DNA"/>
</dbReference>
<feature type="region of interest" description="Disordered" evidence="1">
    <location>
        <begin position="1"/>
        <end position="45"/>
    </location>
</feature>
<organism evidence="2 3">
    <name type="scientific">Acipenser ruthenus</name>
    <name type="common">Sterlet sturgeon</name>
    <dbReference type="NCBI Taxonomy" id="7906"/>
    <lineage>
        <taxon>Eukaryota</taxon>
        <taxon>Metazoa</taxon>
        <taxon>Chordata</taxon>
        <taxon>Craniata</taxon>
        <taxon>Vertebrata</taxon>
        <taxon>Euteleostomi</taxon>
        <taxon>Actinopterygii</taxon>
        <taxon>Chondrostei</taxon>
        <taxon>Acipenseriformes</taxon>
        <taxon>Acipenseridae</taxon>
        <taxon>Acipenser</taxon>
    </lineage>
</organism>
<evidence type="ECO:0000313" key="2">
    <source>
        <dbReference type="EMBL" id="RXN01098.1"/>
    </source>
</evidence>
<sequence>MLRSAADDLQVKDLSAISPGDGEKASPGDGEQASPGDAGSAALDDTGSAALGDAGSAALGIAGSAALGVTDVAALGWDLQLFLFLKGTVCHHVPELSTSQAPSFFLQTLKEVLKSVIVLEPATVLVSAHPVLQNTPTALKKKEKLI</sequence>
<accession>A0A662YWY2</accession>
<evidence type="ECO:0000313" key="3">
    <source>
        <dbReference type="Proteomes" id="UP000289886"/>
    </source>
</evidence>
<comment type="caution">
    <text evidence="2">The sequence shown here is derived from an EMBL/GenBank/DDBJ whole genome shotgun (WGS) entry which is preliminary data.</text>
</comment>
<feature type="compositionally biased region" description="Low complexity" evidence="1">
    <location>
        <begin position="36"/>
        <end position="45"/>
    </location>
</feature>
<dbReference type="AlphaFoldDB" id="A0A662YWY2"/>
<name>A0A662YWY2_ACIRT</name>
<proteinExistence type="predicted"/>
<dbReference type="Proteomes" id="UP000289886">
    <property type="component" value="Unassembled WGS sequence"/>
</dbReference>
<evidence type="ECO:0000256" key="1">
    <source>
        <dbReference type="SAM" id="MobiDB-lite"/>
    </source>
</evidence>
<protein>
    <submittedName>
        <fullName evidence="2">Uncharacterized protein</fullName>
    </submittedName>
</protein>